<organism evidence="2 3">
    <name type="scientific">Roseateles violae</name>
    <dbReference type="NCBI Taxonomy" id="3058042"/>
    <lineage>
        <taxon>Bacteria</taxon>
        <taxon>Pseudomonadati</taxon>
        <taxon>Pseudomonadota</taxon>
        <taxon>Betaproteobacteria</taxon>
        <taxon>Burkholderiales</taxon>
        <taxon>Sphaerotilaceae</taxon>
        <taxon>Roseateles</taxon>
    </lineage>
</organism>
<name>A0ABT8DLJ7_9BURK</name>
<evidence type="ECO:0000256" key="1">
    <source>
        <dbReference type="SAM" id="SignalP"/>
    </source>
</evidence>
<gene>
    <name evidence="2" type="ORF">QWJ38_00655</name>
</gene>
<evidence type="ECO:0000313" key="2">
    <source>
        <dbReference type="EMBL" id="MDN3918773.1"/>
    </source>
</evidence>
<dbReference type="Proteomes" id="UP001228044">
    <property type="component" value="Unassembled WGS sequence"/>
</dbReference>
<accession>A0ABT8DLJ7</accession>
<comment type="caution">
    <text evidence="2">The sequence shown here is derived from an EMBL/GenBank/DDBJ whole genome shotgun (WGS) entry which is preliminary data.</text>
</comment>
<evidence type="ECO:0000313" key="3">
    <source>
        <dbReference type="Proteomes" id="UP001228044"/>
    </source>
</evidence>
<dbReference type="PROSITE" id="PS51257">
    <property type="entry name" value="PROKAR_LIPOPROTEIN"/>
    <property type="match status" value="1"/>
</dbReference>
<keyword evidence="1" id="KW-0732">Signal</keyword>
<protein>
    <recommendedName>
        <fullName evidence="4">Lipoprotein</fullName>
    </recommendedName>
</protein>
<dbReference type="EMBL" id="JAUHHC010000001">
    <property type="protein sequence ID" value="MDN3918773.1"/>
    <property type="molecule type" value="Genomic_DNA"/>
</dbReference>
<reference evidence="2 3" key="1">
    <citation type="submission" date="2023-06" db="EMBL/GenBank/DDBJ databases">
        <title>Pelomonas sp. PFR6 16S ribosomal RNA gene Genome sequencing and assembly.</title>
        <authorList>
            <person name="Woo H."/>
        </authorList>
    </citation>
    <scope>NUCLEOTIDE SEQUENCE [LARGE SCALE GENOMIC DNA]</scope>
    <source>
        <strain evidence="2 3">PFR6</strain>
    </source>
</reference>
<feature type="chain" id="PRO_5046194331" description="Lipoprotein" evidence="1">
    <location>
        <begin position="25"/>
        <end position="192"/>
    </location>
</feature>
<sequence>MARPSSSRRPWWGVTLLLAAASLAGCGTPSQSLSMGLSAADQLQMRGWTPDFLRNAIELDKVRGGDATSAWWGSRVSGLALEQALDDSLRGVGMLAPLGGGRYQLQVEMLSLVQPIVAADYQVTATIHYVLVDRSAANGGRVVYQRSVRTAHTADFGDSMLSQPDRARRANEGAVRANIATLLRDLMALPPR</sequence>
<dbReference type="RefSeq" id="WP_290357102.1">
    <property type="nucleotide sequence ID" value="NZ_JAUHHC010000001.1"/>
</dbReference>
<evidence type="ECO:0008006" key="4">
    <source>
        <dbReference type="Google" id="ProtNLM"/>
    </source>
</evidence>
<feature type="signal peptide" evidence="1">
    <location>
        <begin position="1"/>
        <end position="24"/>
    </location>
</feature>
<proteinExistence type="predicted"/>
<keyword evidence="3" id="KW-1185">Reference proteome</keyword>